<keyword evidence="1" id="KW-0732">Signal</keyword>
<comment type="caution">
    <text evidence="2">The sequence shown here is derived from an EMBL/GenBank/DDBJ whole genome shotgun (WGS) entry which is preliminary data.</text>
</comment>
<reference evidence="2 3" key="1">
    <citation type="submission" date="2016-10" db="EMBL/GenBank/DDBJ databases">
        <authorList>
            <person name="Varghese N."/>
            <person name="Submissions S."/>
        </authorList>
    </citation>
    <scope>NUCLEOTIDE SEQUENCE [LARGE SCALE GENOMIC DNA]</scope>
    <source>
        <strain evidence="2 3">DSM 18839</strain>
    </source>
</reference>
<keyword evidence="3" id="KW-1185">Reference proteome</keyword>
<protein>
    <submittedName>
        <fullName evidence="2">Uncharacterized protein</fullName>
    </submittedName>
</protein>
<evidence type="ECO:0000313" key="3">
    <source>
        <dbReference type="Proteomes" id="UP000198615"/>
    </source>
</evidence>
<dbReference type="EMBL" id="FNBW01000002">
    <property type="protein sequence ID" value="SDF27315.1"/>
    <property type="molecule type" value="Genomic_DNA"/>
</dbReference>
<evidence type="ECO:0000256" key="1">
    <source>
        <dbReference type="SAM" id="SignalP"/>
    </source>
</evidence>
<proteinExistence type="predicted"/>
<feature type="signal peptide" evidence="1">
    <location>
        <begin position="1"/>
        <end position="26"/>
    </location>
</feature>
<dbReference type="OrthoDB" id="195732at2"/>
<dbReference type="Proteomes" id="UP000198615">
    <property type="component" value="Unassembled WGS sequence"/>
</dbReference>
<accession>A0A8G2EVG5</accession>
<feature type="chain" id="PRO_5034643143" evidence="1">
    <location>
        <begin position="27"/>
        <end position="196"/>
    </location>
</feature>
<organism evidence="2 3">
    <name type="scientific">Thalassobaculum litoreum DSM 18839</name>
    <dbReference type="NCBI Taxonomy" id="1123362"/>
    <lineage>
        <taxon>Bacteria</taxon>
        <taxon>Pseudomonadati</taxon>
        <taxon>Pseudomonadota</taxon>
        <taxon>Alphaproteobacteria</taxon>
        <taxon>Rhodospirillales</taxon>
        <taxon>Thalassobaculaceae</taxon>
        <taxon>Thalassobaculum</taxon>
    </lineage>
</organism>
<dbReference type="AlphaFoldDB" id="A0A8G2EVG5"/>
<dbReference type="RefSeq" id="WP_093148392.1">
    <property type="nucleotide sequence ID" value="NZ_FNBW01000002.1"/>
</dbReference>
<gene>
    <name evidence="2" type="ORF">SAMN05660686_00847</name>
</gene>
<name>A0A8G2EVG5_9PROT</name>
<evidence type="ECO:0000313" key="2">
    <source>
        <dbReference type="EMBL" id="SDF27315.1"/>
    </source>
</evidence>
<sequence>MTLGRYLKALGVVATVVAFSAGAASANDFASQITDVLSKQVRPWLSDPTVIEAVKAQNAETAGLSEAEIDALDKQWRAEAEAGSGPLIDKVLAGKLSAFLKKKKAASDGLYSEVFVMDAKGLNVGQSDVTSDYMQGDEDKWQKTYPVGPDAVFIDEVEFDDSSGQFQSQVNATIADPATGQAIGAITIGINVEKLD</sequence>